<sequence>MNANQPILFIDSDQDDQELLKPILQELAPDHPVLLFNDGETAFDFLQTTEQKPFLIISEITMPRMTGLELRRQIEQDPKLRKKAIPFIFFTHPAYEQLVDEAYELTIQGFFEKQSDILQIRHQLKVIIDYWQDCLHPNRARRNN</sequence>
<protein>
    <submittedName>
        <fullName evidence="4">Response regulator receiver protein</fullName>
    </submittedName>
</protein>
<dbReference type="eggNOG" id="COG3706">
    <property type="taxonomic scope" value="Bacteria"/>
</dbReference>
<dbReference type="EMBL" id="HE796683">
    <property type="protein sequence ID" value="CCH01412.1"/>
    <property type="molecule type" value="Genomic_DNA"/>
</dbReference>
<dbReference type="InterPro" id="IPR050595">
    <property type="entry name" value="Bact_response_regulator"/>
</dbReference>
<dbReference type="RefSeq" id="WP_015332511.1">
    <property type="nucleotide sequence ID" value="NC_020054.1"/>
</dbReference>
<dbReference type="KEGG" id="fae:FAES_3404"/>
<dbReference type="Proteomes" id="UP000011058">
    <property type="component" value="Chromosome"/>
</dbReference>
<evidence type="ECO:0000256" key="2">
    <source>
        <dbReference type="PROSITE-ProRule" id="PRU00169"/>
    </source>
</evidence>
<dbReference type="Pfam" id="PF00072">
    <property type="entry name" value="Response_reg"/>
    <property type="match status" value="1"/>
</dbReference>
<evidence type="ECO:0000259" key="3">
    <source>
        <dbReference type="PROSITE" id="PS50110"/>
    </source>
</evidence>
<dbReference type="SUPFAM" id="SSF52172">
    <property type="entry name" value="CheY-like"/>
    <property type="match status" value="1"/>
</dbReference>
<proteinExistence type="predicted"/>
<dbReference type="SMART" id="SM00448">
    <property type="entry name" value="REC"/>
    <property type="match status" value="1"/>
</dbReference>
<dbReference type="HOGENOM" id="CLU_000445_69_17_10"/>
<evidence type="ECO:0000313" key="4">
    <source>
        <dbReference type="EMBL" id="CCH01412.1"/>
    </source>
</evidence>
<evidence type="ECO:0000313" key="5">
    <source>
        <dbReference type="Proteomes" id="UP000011058"/>
    </source>
</evidence>
<accession>I0KBA9</accession>
<evidence type="ECO:0000256" key="1">
    <source>
        <dbReference type="ARBA" id="ARBA00022553"/>
    </source>
</evidence>
<keyword evidence="5" id="KW-1185">Reference proteome</keyword>
<dbReference type="Gene3D" id="3.40.50.2300">
    <property type="match status" value="1"/>
</dbReference>
<dbReference type="PANTHER" id="PTHR44591:SF3">
    <property type="entry name" value="RESPONSE REGULATORY DOMAIN-CONTAINING PROTEIN"/>
    <property type="match status" value="1"/>
</dbReference>
<comment type="caution">
    <text evidence="2">Lacks conserved residue(s) required for the propagation of feature annotation.</text>
</comment>
<dbReference type="GO" id="GO:0000160">
    <property type="term" value="P:phosphorelay signal transduction system"/>
    <property type="evidence" value="ECO:0007669"/>
    <property type="project" value="InterPro"/>
</dbReference>
<gene>
    <name evidence="4" type="ORF">FAES_3404</name>
</gene>
<dbReference type="STRING" id="1166018.FAES_3404"/>
<reference evidence="4 5" key="1">
    <citation type="journal article" date="2012" name="J. Bacteriol.">
        <title>Genome Sequence of Fibrella aestuarina BUZ 2T, a Filamentous Marine Bacterium.</title>
        <authorList>
            <person name="Filippini M."/>
            <person name="Qi W."/>
            <person name="Blom J."/>
            <person name="Goesmann A."/>
            <person name="Smits T.H."/>
            <person name="Bagheri H.C."/>
        </authorList>
    </citation>
    <scope>NUCLEOTIDE SEQUENCE [LARGE SCALE GENOMIC DNA]</scope>
    <source>
        <strain evidence="5">BUZ 2T</strain>
    </source>
</reference>
<dbReference type="PROSITE" id="PS50110">
    <property type="entry name" value="RESPONSE_REGULATORY"/>
    <property type="match status" value="1"/>
</dbReference>
<feature type="domain" description="Response regulatory" evidence="3">
    <location>
        <begin position="6"/>
        <end position="128"/>
    </location>
</feature>
<dbReference type="AlphaFoldDB" id="I0KBA9"/>
<dbReference type="PANTHER" id="PTHR44591">
    <property type="entry name" value="STRESS RESPONSE REGULATOR PROTEIN 1"/>
    <property type="match status" value="1"/>
</dbReference>
<dbReference type="OrthoDB" id="958614at2"/>
<keyword evidence="1" id="KW-0597">Phosphoprotein</keyword>
<dbReference type="InterPro" id="IPR011006">
    <property type="entry name" value="CheY-like_superfamily"/>
</dbReference>
<name>I0KBA9_9BACT</name>
<organism evidence="4 5">
    <name type="scientific">Fibrella aestuarina BUZ 2</name>
    <dbReference type="NCBI Taxonomy" id="1166018"/>
    <lineage>
        <taxon>Bacteria</taxon>
        <taxon>Pseudomonadati</taxon>
        <taxon>Bacteroidota</taxon>
        <taxon>Cytophagia</taxon>
        <taxon>Cytophagales</taxon>
        <taxon>Spirosomataceae</taxon>
        <taxon>Fibrella</taxon>
    </lineage>
</organism>
<dbReference type="InterPro" id="IPR001789">
    <property type="entry name" value="Sig_transdc_resp-reg_receiver"/>
</dbReference>